<keyword evidence="2" id="KW-0812">Transmembrane</keyword>
<feature type="domain" description="DZANK-type" evidence="3">
    <location>
        <begin position="15"/>
        <end position="63"/>
    </location>
</feature>
<dbReference type="AlphaFoldDB" id="A0A4S3TML3"/>
<proteinExistence type="predicted"/>
<dbReference type="Proteomes" id="UP000318864">
    <property type="component" value="Unassembled WGS sequence"/>
</dbReference>
<keyword evidence="2" id="KW-1133">Transmembrane helix</keyword>
<organism evidence="7 8">
    <name type="scientific">Salinadaptatus halalkaliphilus</name>
    <dbReference type="NCBI Taxonomy" id="2419781"/>
    <lineage>
        <taxon>Archaea</taxon>
        <taxon>Methanobacteriati</taxon>
        <taxon>Methanobacteriota</taxon>
        <taxon>Stenosarchaea group</taxon>
        <taxon>Halobacteria</taxon>
        <taxon>Halobacteriales</taxon>
        <taxon>Natrialbaceae</taxon>
        <taxon>Salinadaptatus</taxon>
    </lineage>
</organism>
<evidence type="ECO:0000313" key="8">
    <source>
        <dbReference type="Proteomes" id="UP000318864"/>
    </source>
</evidence>
<evidence type="ECO:0000256" key="1">
    <source>
        <dbReference type="SAM" id="MobiDB-lite"/>
    </source>
</evidence>
<evidence type="ECO:0000259" key="3">
    <source>
        <dbReference type="Pfam" id="PF12773"/>
    </source>
</evidence>
<dbReference type="Pfam" id="PF26438">
    <property type="entry name" value="DUF8108_N"/>
    <property type="match status" value="1"/>
</dbReference>
<feature type="compositionally biased region" description="Polar residues" evidence="1">
    <location>
        <begin position="416"/>
        <end position="425"/>
    </location>
</feature>
<feature type="transmembrane region" description="Helical" evidence="2">
    <location>
        <begin position="231"/>
        <end position="253"/>
    </location>
</feature>
<dbReference type="InterPro" id="IPR058962">
    <property type="entry name" value="DUF8108_N"/>
</dbReference>
<dbReference type="Pfam" id="PF26413">
    <property type="entry name" value="DUF8108"/>
    <property type="match status" value="1"/>
</dbReference>
<keyword evidence="2" id="KW-0472">Membrane</keyword>
<feature type="domain" description="DUF8108" evidence="4">
    <location>
        <begin position="285"/>
        <end position="356"/>
    </location>
</feature>
<feature type="domain" description="DUF8108" evidence="6">
    <location>
        <begin position="222"/>
        <end position="280"/>
    </location>
</feature>
<evidence type="ECO:0000256" key="2">
    <source>
        <dbReference type="SAM" id="Phobius"/>
    </source>
</evidence>
<accession>A0A4S3TML3</accession>
<evidence type="ECO:0000259" key="4">
    <source>
        <dbReference type="Pfam" id="PF26413"/>
    </source>
</evidence>
<dbReference type="InterPro" id="IPR025874">
    <property type="entry name" value="DZR"/>
</dbReference>
<reference evidence="7 8" key="1">
    <citation type="submission" date="2018-10" db="EMBL/GenBank/DDBJ databases">
        <title>Natronolimnobius sp. XQ-INN 246 isolated from Inner Mongolia Autonomous Region of China.</title>
        <authorList>
            <person name="Xue Q."/>
        </authorList>
    </citation>
    <scope>NUCLEOTIDE SEQUENCE [LARGE SCALE GENOMIC DNA]</scope>
    <source>
        <strain evidence="7 8">XQ-INN 246</strain>
    </source>
</reference>
<evidence type="ECO:0000259" key="5">
    <source>
        <dbReference type="Pfam" id="PF26438"/>
    </source>
</evidence>
<feature type="region of interest" description="Disordered" evidence="1">
    <location>
        <begin position="385"/>
        <end position="425"/>
    </location>
</feature>
<evidence type="ECO:0000313" key="7">
    <source>
        <dbReference type="EMBL" id="THE65462.1"/>
    </source>
</evidence>
<protein>
    <submittedName>
        <fullName evidence="7">Zinc-ribbon domain-containing protein</fullName>
    </submittedName>
</protein>
<feature type="compositionally biased region" description="Basic and acidic residues" evidence="1">
    <location>
        <begin position="95"/>
        <end position="109"/>
    </location>
</feature>
<comment type="caution">
    <text evidence="7">The sequence shown here is derived from an EMBL/GenBank/DDBJ whole genome shotgun (WGS) entry which is preliminary data.</text>
</comment>
<feature type="compositionally biased region" description="Acidic residues" evidence="1">
    <location>
        <begin position="385"/>
        <end position="396"/>
    </location>
</feature>
<dbReference type="RefSeq" id="WP_141464286.1">
    <property type="nucleotide sequence ID" value="NZ_RBZW01000021.1"/>
</dbReference>
<dbReference type="Pfam" id="PF26440">
    <property type="entry name" value="DUF8108_M"/>
    <property type="match status" value="1"/>
</dbReference>
<dbReference type="Pfam" id="PF12773">
    <property type="entry name" value="DZR"/>
    <property type="match status" value="1"/>
</dbReference>
<dbReference type="InterPro" id="IPR058963">
    <property type="entry name" value="DUF8108_M"/>
</dbReference>
<dbReference type="InterPro" id="IPR058421">
    <property type="entry name" value="DUF8108_C"/>
</dbReference>
<dbReference type="EMBL" id="RBZW01000021">
    <property type="protein sequence ID" value="THE65462.1"/>
    <property type="molecule type" value="Genomic_DNA"/>
</dbReference>
<feature type="compositionally biased region" description="Low complexity" evidence="1">
    <location>
        <begin position="397"/>
        <end position="406"/>
    </location>
</feature>
<sequence>MPSTPHAADSGTRDCSSCGTAVAVDANFCSHCGTPLDEPSLPAYCSTCGEPFDHDDEFCTHCGTARTEPATRSSQPSRSPSDRRSSSSSPGPSPRPDHTESSSRGDSTESARAANGDDDSADPTGAASDSDAYEAFRRRVQRHLHDGWEIEHDYGDRVTLVDRDIGSIPVHVLLLLFTGGLGNLLYGWYHYSECARTRHLSVDDPAPEPTADTAADRRPPTETTQTDDGELVTASSYVLGIFMALIGLMLLVAGLSAGTIVLSLIGLALTASGLYIVPAVHRRLERRHGLTAFGRRRTVDHRVVQPHEQCAESCVVCGGPVESGLVRRRRDETVLAGVPVKTHAMEYNHYCLSCARAELVDSTDDLEAVATDGPTVGGEEHLEAELDSLLEDDDSTSEPSVTETPATEPPADDAPNTSDAATETR</sequence>
<evidence type="ECO:0000259" key="6">
    <source>
        <dbReference type="Pfam" id="PF26440"/>
    </source>
</evidence>
<feature type="transmembrane region" description="Helical" evidence="2">
    <location>
        <begin position="168"/>
        <end position="189"/>
    </location>
</feature>
<feature type="domain" description="DUF8108" evidence="5">
    <location>
        <begin position="134"/>
        <end position="200"/>
    </location>
</feature>
<keyword evidence="8" id="KW-1185">Reference proteome</keyword>
<gene>
    <name evidence="7" type="ORF">D8Y22_08575</name>
</gene>
<dbReference type="OrthoDB" id="53394at2157"/>
<feature type="transmembrane region" description="Helical" evidence="2">
    <location>
        <begin position="259"/>
        <end position="277"/>
    </location>
</feature>
<feature type="region of interest" description="Disordered" evidence="1">
    <location>
        <begin position="201"/>
        <end position="229"/>
    </location>
</feature>
<feature type="region of interest" description="Disordered" evidence="1">
    <location>
        <begin position="66"/>
        <end position="130"/>
    </location>
</feature>
<name>A0A4S3TML3_9EURY</name>